<name>A0AAV9I903_9RHOD</name>
<dbReference type="Proteomes" id="UP001300502">
    <property type="component" value="Unassembled WGS sequence"/>
</dbReference>
<evidence type="ECO:0000313" key="2">
    <source>
        <dbReference type="EMBL" id="KAK4523814.1"/>
    </source>
</evidence>
<evidence type="ECO:0000313" key="3">
    <source>
        <dbReference type="Proteomes" id="UP001300502"/>
    </source>
</evidence>
<evidence type="ECO:0000256" key="1">
    <source>
        <dbReference type="SAM" id="MobiDB-lite"/>
    </source>
</evidence>
<evidence type="ECO:0008006" key="4">
    <source>
        <dbReference type="Google" id="ProtNLM"/>
    </source>
</evidence>
<keyword evidence="3" id="KW-1185">Reference proteome</keyword>
<protein>
    <recommendedName>
        <fullName evidence="4">Elongator complex protein 5</fullName>
    </recommendedName>
</protein>
<dbReference type="AlphaFoldDB" id="A0AAV9I903"/>
<dbReference type="EMBL" id="JANCYU010000020">
    <property type="protein sequence ID" value="KAK4523814.1"/>
    <property type="molecule type" value="Genomic_DNA"/>
</dbReference>
<gene>
    <name evidence="2" type="ORF">GAYE_SCF00G1710</name>
</gene>
<feature type="region of interest" description="Disordered" evidence="1">
    <location>
        <begin position="321"/>
        <end position="346"/>
    </location>
</feature>
<reference evidence="2 3" key="1">
    <citation type="submission" date="2022-07" db="EMBL/GenBank/DDBJ databases">
        <title>Genome-wide signatures of adaptation to extreme environments.</title>
        <authorList>
            <person name="Cho C.H."/>
            <person name="Yoon H.S."/>
        </authorList>
    </citation>
    <scope>NUCLEOTIDE SEQUENCE [LARGE SCALE GENOMIC DNA]</scope>
    <source>
        <strain evidence="2 3">108.79 E11</strain>
    </source>
</reference>
<accession>A0AAV9I903</accession>
<proteinExistence type="predicted"/>
<feature type="compositionally biased region" description="Acidic residues" evidence="1">
    <location>
        <begin position="332"/>
        <end position="346"/>
    </location>
</feature>
<comment type="caution">
    <text evidence="2">The sequence shown here is derived from an EMBL/GenBank/DDBJ whole genome shotgun (WGS) entry which is preliminary data.</text>
</comment>
<organism evidence="2 3">
    <name type="scientific">Galdieria yellowstonensis</name>
    <dbReference type="NCBI Taxonomy" id="3028027"/>
    <lineage>
        <taxon>Eukaryota</taxon>
        <taxon>Rhodophyta</taxon>
        <taxon>Bangiophyceae</taxon>
        <taxon>Galdieriales</taxon>
        <taxon>Galdieriaceae</taxon>
        <taxon>Galdieria</taxon>
    </lineage>
</organism>
<sequence length="346" mass="38504">MDRKSSSTQPLWENLATTATTSIPTTDVSLLQDLVHQTNRKIAITCPSASTLATLQPYVLAQLAHGRSTPSPGCCIYLCGYHPPSWVQQYAIPRHYSSATIIDLFTNPLHLRIDASASSSSSSRIIPATWNNVLQTLHHQLALLGPLPTSLTVVIENYPRIVKTKGWHCLRQLVDAPSQCQQLASNAITIVITGYPENDQYWLHRLTDLVVQVDPPKALLEHAVKYPIRSIRHLQSGNIRQEYFQWTISNTDAKSKTPVTTHLERIDSSEIATTHETEDLSKIFGDLPFKVALSEAEKARRAQVELPYVHNDVSLANSALEEHPKGLLVPSSDEDPEQDSEEDLDV</sequence>